<comment type="cofactor">
    <cofactor evidence="1 9 10">
        <name>FMN</name>
        <dbReference type="ChEBI" id="CHEBI:58210"/>
    </cofactor>
</comment>
<dbReference type="InterPro" id="IPR035587">
    <property type="entry name" value="DUS-like_FMN-bd"/>
</dbReference>
<feature type="binding site" evidence="9">
    <location>
        <position position="178"/>
    </location>
    <ligand>
        <name>FMN</name>
        <dbReference type="ChEBI" id="CHEBI:58210"/>
    </ligand>
</feature>
<feature type="site" description="Interacts with tRNA; defines subfamily-specific binding signature" evidence="9">
    <location>
        <position position="318"/>
    </location>
</feature>
<feature type="binding site" evidence="9">
    <location>
        <begin position="245"/>
        <end position="246"/>
    </location>
    <ligand>
        <name>FMN</name>
        <dbReference type="ChEBI" id="CHEBI:58210"/>
    </ligand>
</feature>
<comment type="similarity">
    <text evidence="10">Belongs to the dus family.</text>
</comment>
<protein>
    <recommendedName>
        <fullName evidence="9">tRNA-dihydrouridine(20/20a) synthase</fullName>
        <ecNumber evidence="9">1.3.1.91</ecNumber>
    </recommendedName>
    <alternativeName>
        <fullName evidence="9">U20-specific dihydrouridine synthase</fullName>
        <shortName evidence="9">U20-specific Dus</shortName>
    </alternativeName>
    <alternativeName>
        <fullName evidence="9">tRNA-dihydrouridine synthase A</fullName>
    </alternativeName>
</protein>
<dbReference type="CDD" id="cd02801">
    <property type="entry name" value="DUS_like_FMN"/>
    <property type="match status" value="1"/>
</dbReference>
<sequence>MFEPIAYKTRNISPFGGARYAVAPMLDWTDKHCRFFHRLLSRRVQLYTEMVTTGAILFGNKARFLDFSPAEHPIAVQLGGSDPGELAKAARICADWGYGEINLNVGCPSDRVQNGRFGACLMREPALVGDCVAAMRGAVSIPVTVKCRIGVDDQDTQEALDALAEAVVQAGVDGLVVHARKAWLSGLSPKENRDIPPLDYARVHRLKQDRPGLPVMLNGGLATLAAAEDAIRDCIERPLDGAMIGRAAYQNPEILLGVDALPPPGEAPAPAPVADGFEAIDAFMPYVAAQLQAGVRLNQMTRHLLGLFPGRRGARLFRRHLATEAVRHGAGLEVLRAAVALVSREPAGEADEGARQAALPQGAS</sequence>
<dbReference type="PANTHER" id="PTHR42907">
    <property type="entry name" value="FMN-LINKED OXIDOREDUCTASES SUPERFAMILY PROTEIN"/>
    <property type="match status" value="1"/>
</dbReference>
<feature type="domain" description="DUS-like FMN-binding" evidence="11">
    <location>
        <begin position="22"/>
        <end position="327"/>
    </location>
</feature>
<evidence type="ECO:0000256" key="9">
    <source>
        <dbReference type="HAMAP-Rule" id="MF_02041"/>
    </source>
</evidence>
<dbReference type="InterPro" id="IPR013785">
    <property type="entry name" value="Aldolase_TIM"/>
</dbReference>
<keyword evidence="8 9" id="KW-0560">Oxidoreductase</keyword>
<comment type="catalytic activity">
    <reaction evidence="9">
        <text>5,6-dihydrouridine(20a) in tRNA + NAD(+) = uridine(20a) in tRNA + NADH + H(+)</text>
        <dbReference type="Rhea" id="RHEA:53348"/>
        <dbReference type="Rhea" id="RHEA-COMP:13535"/>
        <dbReference type="Rhea" id="RHEA-COMP:13536"/>
        <dbReference type="ChEBI" id="CHEBI:15378"/>
        <dbReference type="ChEBI" id="CHEBI:57540"/>
        <dbReference type="ChEBI" id="CHEBI:57945"/>
        <dbReference type="ChEBI" id="CHEBI:65315"/>
        <dbReference type="ChEBI" id="CHEBI:74443"/>
    </reaction>
</comment>
<comment type="catalytic activity">
    <reaction evidence="9">
        <text>5,6-dihydrouridine(20a) in tRNA + NADP(+) = uridine(20a) in tRNA + NADPH + H(+)</text>
        <dbReference type="Rhea" id="RHEA:53344"/>
        <dbReference type="Rhea" id="RHEA-COMP:13535"/>
        <dbReference type="Rhea" id="RHEA-COMP:13536"/>
        <dbReference type="ChEBI" id="CHEBI:15378"/>
        <dbReference type="ChEBI" id="CHEBI:57783"/>
        <dbReference type="ChEBI" id="CHEBI:58349"/>
        <dbReference type="ChEBI" id="CHEBI:65315"/>
        <dbReference type="ChEBI" id="CHEBI:74443"/>
    </reaction>
</comment>
<evidence type="ECO:0000256" key="2">
    <source>
        <dbReference type="ARBA" id="ARBA00022555"/>
    </source>
</evidence>
<gene>
    <name evidence="9" type="primary">dusA</name>
    <name evidence="12" type="ORF">FHS82_000200</name>
</gene>
<dbReference type="InterPro" id="IPR001269">
    <property type="entry name" value="DUS_fam"/>
</dbReference>
<keyword evidence="4 9" id="KW-0288">FMN</keyword>
<feature type="active site" description="Proton donor" evidence="9">
    <location>
        <position position="107"/>
    </location>
</feature>
<reference evidence="12 13" key="1">
    <citation type="submission" date="2020-03" db="EMBL/GenBank/DDBJ databases">
        <title>Genomic Encyclopedia of Type Strains, Phase IV (KMG-IV): sequencing the most valuable type-strain genomes for metagenomic binning, comparative biology and taxonomic classification.</title>
        <authorList>
            <person name="Goeker M."/>
        </authorList>
    </citation>
    <scope>NUCLEOTIDE SEQUENCE [LARGE SCALE GENOMIC DNA]</scope>
    <source>
        <strain evidence="12 13">DSM 103870</strain>
    </source>
</reference>
<feature type="site" description="Interacts with tRNA; defines subfamily-specific binding signature" evidence="9">
    <location>
        <position position="190"/>
    </location>
</feature>
<feature type="site" description="Interacts with tRNA" evidence="9">
    <location>
        <position position="193"/>
    </location>
</feature>
<dbReference type="PANTHER" id="PTHR42907:SF1">
    <property type="entry name" value="FMN-LINKED OXIDOREDUCTASES SUPERFAMILY PROTEIN"/>
    <property type="match status" value="1"/>
</dbReference>
<evidence type="ECO:0000256" key="4">
    <source>
        <dbReference type="ARBA" id="ARBA00022643"/>
    </source>
</evidence>
<feature type="site" description="Interacts with tRNA; defines subfamily-specific binding signature" evidence="9">
    <location>
        <position position="315"/>
    </location>
</feature>
<keyword evidence="13" id="KW-1185">Reference proteome</keyword>
<dbReference type="Proteomes" id="UP001429580">
    <property type="component" value="Unassembled WGS sequence"/>
</dbReference>
<organism evidence="12 13">
    <name type="scientific">Pseudochelatococcus lubricantis</name>
    <dbReference type="NCBI Taxonomy" id="1538102"/>
    <lineage>
        <taxon>Bacteria</taxon>
        <taxon>Pseudomonadati</taxon>
        <taxon>Pseudomonadota</taxon>
        <taxon>Alphaproteobacteria</taxon>
        <taxon>Hyphomicrobiales</taxon>
        <taxon>Chelatococcaceae</taxon>
        <taxon>Pseudochelatococcus</taxon>
    </lineage>
</organism>
<dbReference type="NCBIfam" id="NF008774">
    <property type="entry name" value="PRK11815.1"/>
    <property type="match status" value="1"/>
</dbReference>
<keyword evidence="2 9" id="KW-0820">tRNA-binding</keyword>
<feature type="binding site" evidence="9">
    <location>
        <position position="146"/>
    </location>
    <ligand>
        <name>FMN</name>
        <dbReference type="ChEBI" id="CHEBI:58210"/>
    </ligand>
</feature>
<dbReference type="EMBL" id="JAASQI010000001">
    <property type="protein sequence ID" value="NIJ56387.1"/>
    <property type="molecule type" value="Genomic_DNA"/>
</dbReference>
<evidence type="ECO:0000256" key="3">
    <source>
        <dbReference type="ARBA" id="ARBA00022630"/>
    </source>
</evidence>
<evidence type="ECO:0000313" key="12">
    <source>
        <dbReference type="EMBL" id="NIJ56387.1"/>
    </source>
</evidence>
<evidence type="ECO:0000256" key="1">
    <source>
        <dbReference type="ARBA" id="ARBA00001917"/>
    </source>
</evidence>
<keyword evidence="6 9" id="KW-0521">NADP</keyword>
<comment type="function">
    <text evidence="9">Catalyzes the synthesis of 5,6-dihydrouridine (D), a modified base found in the D-loop of most tRNAs, via the reduction of the C5-C6 double bond in target uridines. Specifically modifies U20 and U20a in tRNAs.</text>
</comment>
<feature type="binding site" evidence="9">
    <location>
        <begin position="218"/>
        <end position="220"/>
    </location>
    <ligand>
        <name>FMN</name>
        <dbReference type="ChEBI" id="CHEBI:58210"/>
    </ligand>
</feature>
<dbReference type="Gene3D" id="1.20.120.1460">
    <property type="match status" value="1"/>
</dbReference>
<comment type="catalytic activity">
    <reaction evidence="9">
        <text>5,6-dihydrouridine(20) in tRNA + NADP(+) = uridine(20) in tRNA + NADPH + H(+)</text>
        <dbReference type="Rhea" id="RHEA:53336"/>
        <dbReference type="Rhea" id="RHEA-COMP:13533"/>
        <dbReference type="Rhea" id="RHEA-COMP:13534"/>
        <dbReference type="ChEBI" id="CHEBI:15378"/>
        <dbReference type="ChEBI" id="CHEBI:57783"/>
        <dbReference type="ChEBI" id="CHEBI:58349"/>
        <dbReference type="ChEBI" id="CHEBI:65315"/>
        <dbReference type="ChEBI" id="CHEBI:74443"/>
        <dbReference type="EC" id="1.3.1.91"/>
    </reaction>
</comment>
<dbReference type="Pfam" id="PF01207">
    <property type="entry name" value="Dus"/>
    <property type="match status" value="1"/>
</dbReference>
<dbReference type="InterPro" id="IPR018517">
    <property type="entry name" value="tRNA_hU_synthase_CS"/>
</dbReference>
<feature type="site" description="Interacts with tRNA" evidence="9">
    <location>
        <position position="104"/>
    </location>
</feature>
<comment type="caution">
    <text evidence="12">The sequence shown here is derived from an EMBL/GenBank/DDBJ whole genome shotgun (WGS) entry which is preliminary data.</text>
</comment>
<dbReference type="SUPFAM" id="SSF51395">
    <property type="entry name" value="FMN-linked oxidoreductases"/>
    <property type="match status" value="1"/>
</dbReference>
<evidence type="ECO:0000256" key="10">
    <source>
        <dbReference type="PIRNR" id="PIRNR006621"/>
    </source>
</evidence>
<evidence type="ECO:0000256" key="5">
    <source>
        <dbReference type="ARBA" id="ARBA00022694"/>
    </source>
</evidence>
<dbReference type="EC" id="1.3.1.91" evidence="9"/>
<dbReference type="InterPro" id="IPR004653">
    <property type="entry name" value="DusA"/>
</dbReference>
<name>A0ABX0UTU8_9HYPH</name>
<dbReference type="PROSITE" id="PS01136">
    <property type="entry name" value="UPF0034"/>
    <property type="match status" value="1"/>
</dbReference>
<keyword evidence="5 9" id="KW-0819">tRNA processing</keyword>
<evidence type="ECO:0000256" key="7">
    <source>
        <dbReference type="ARBA" id="ARBA00022884"/>
    </source>
</evidence>
<dbReference type="Gene3D" id="3.20.20.70">
    <property type="entry name" value="Aldolase class I"/>
    <property type="match status" value="1"/>
</dbReference>
<keyword evidence="7 9" id="KW-0694">RNA-binding</keyword>
<accession>A0ABX0UTU8</accession>
<dbReference type="RefSeq" id="WP_166947813.1">
    <property type="nucleotide sequence ID" value="NZ_JAASQI010000001.1"/>
</dbReference>
<comment type="similarity">
    <text evidence="9">Belongs to the Dus family. DusA subfamily.</text>
</comment>
<feature type="binding site" evidence="9">
    <location>
        <begin position="24"/>
        <end position="26"/>
    </location>
    <ligand>
        <name>FMN</name>
        <dbReference type="ChEBI" id="CHEBI:58210"/>
    </ligand>
</feature>
<evidence type="ECO:0000256" key="8">
    <source>
        <dbReference type="ARBA" id="ARBA00023002"/>
    </source>
</evidence>
<evidence type="ECO:0000256" key="6">
    <source>
        <dbReference type="ARBA" id="ARBA00022857"/>
    </source>
</evidence>
<feature type="binding site" evidence="9">
    <location>
        <position position="77"/>
    </location>
    <ligand>
        <name>FMN</name>
        <dbReference type="ChEBI" id="CHEBI:58210"/>
    </ligand>
</feature>
<comment type="catalytic activity">
    <reaction evidence="9">
        <text>5,6-dihydrouridine(20) in tRNA + NAD(+) = uridine(20) in tRNA + NADH + H(+)</text>
        <dbReference type="Rhea" id="RHEA:53340"/>
        <dbReference type="Rhea" id="RHEA-COMP:13533"/>
        <dbReference type="Rhea" id="RHEA-COMP:13534"/>
        <dbReference type="ChEBI" id="CHEBI:15378"/>
        <dbReference type="ChEBI" id="CHEBI:57540"/>
        <dbReference type="ChEBI" id="CHEBI:57945"/>
        <dbReference type="ChEBI" id="CHEBI:65315"/>
        <dbReference type="ChEBI" id="CHEBI:74443"/>
        <dbReference type="EC" id="1.3.1.91"/>
    </reaction>
</comment>
<dbReference type="GO" id="GO:0016491">
    <property type="term" value="F:oxidoreductase activity"/>
    <property type="evidence" value="ECO:0007669"/>
    <property type="project" value="UniProtKB-KW"/>
</dbReference>
<evidence type="ECO:0000313" key="13">
    <source>
        <dbReference type="Proteomes" id="UP001429580"/>
    </source>
</evidence>
<dbReference type="HAMAP" id="MF_02041">
    <property type="entry name" value="DusA_subfam"/>
    <property type="match status" value="1"/>
</dbReference>
<keyword evidence="3 9" id="KW-0285">Flavoprotein</keyword>
<evidence type="ECO:0000259" key="11">
    <source>
        <dbReference type="Pfam" id="PF01207"/>
    </source>
</evidence>
<dbReference type="PIRSF" id="PIRSF006621">
    <property type="entry name" value="Dus"/>
    <property type="match status" value="1"/>
</dbReference>
<proteinExistence type="inferred from homology"/>